<proteinExistence type="predicted"/>
<evidence type="ECO:0000313" key="2">
    <source>
        <dbReference type="EMBL" id="KAJ5241331.1"/>
    </source>
</evidence>
<feature type="compositionally biased region" description="Polar residues" evidence="1">
    <location>
        <begin position="103"/>
        <end position="114"/>
    </location>
</feature>
<feature type="region of interest" description="Disordered" evidence="1">
    <location>
        <begin position="1"/>
        <end position="23"/>
    </location>
</feature>
<reference evidence="2" key="1">
    <citation type="submission" date="2022-11" db="EMBL/GenBank/DDBJ databases">
        <authorList>
            <person name="Petersen C."/>
        </authorList>
    </citation>
    <scope>NUCLEOTIDE SEQUENCE</scope>
    <source>
        <strain evidence="2">IBT 23319</strain>
    </source>
</reference>
<feature type="region of interest" description="Disordered" evidence="1">
    <location>
        <begin position="38"/>
        <end position="114"/>
    </location>
</feature>
<dbReference type="GeneID" id="81381009"/>
<protein>
    <submittedName>
        <fullName evidence="2">Spo12</fullName>
    </submittedName>
</protein>
<evidence type="ECO:0000313" key="3">
    <source>
        <dbReference type="Proteomes" id="UP001147733"/>
    </source>
</evidence>
<gene>
    <name evidence="2" type="ORF">N7469_002922</name>
</gene>
<dbReference type="Pfam" id="PF05032">
    <property type="entry name" value="Spo12"/>
    <property type="match status" value="1"/>
</dbReference>
<accession>A0A9W9PCA8</accession>
<feature type="compositionally biased region" description="Basic and acidic residues" evidence="1">
    <location>
        <begin position="38"/>
        <end position="55"/>
    </location>
</feature>
<dbReference type="Proteomes" id="UP001147733">
    <property type="component" value="Unassembled WGS sequence"/>
</dbReference>
<keyword evidence="3" id="KW-1185">Reference proteome</keyword>
<dbReference type="EMBL" id="JAPQKT010000002">
    <property type="protein sequence ID" value="KAJ5241331.1"/>
    <property type="molecule type" value="Genomic_DNA"/>
</dbReference>
<name>A0A9W9PCA8_PENCI</name>
<dbReference type="OrthoDB" id="5578329at2759"/>
<dbReference type="AlphaFoldDB" id="A0A9W9PCA8"/>
<sequence>MDATTHAQPLADRPTNTHLANVNVNSDLKTDLKSADLSSMEHHRQMLQDKLDNGEKQPTSYVSPSDDIMSPCSKKLSDIKGKRFKNAGKPQSLFAKLGKKSYEQSSAEQGRTVE</sequence>
<dbReference type="RefSeq" id="XP_056504336.1">
    <property type="nucleotide sequence ID" value="XM_056641842.1"/>
</dbReference>
<evidence type="ECO:0000256" key="1">
    <source>
        <dbReference type="SAM" id="MobiDB-lite"/>
    </source>
</evidence>
<organism evidence="2 3">
    <name type="scientific">Penicillium citrinum</name>
    <dbReference type="NCBI Taxonomy" id="5077"/>
    <lineage>
        <taxon>Eukaryota</taxon>
        <taxon>Fungi</taxon>
        <taxon>Dikarya</taxon>
        <taxon>Ascomycota</taxon>
        <taxon>Pezizomycotina</taxon>
        <taxon>Eurotiomycetes</taxon>
        <taxon>Eurotiomycetidae</taxon>
        <taxon>Eurotiales</taxon>
        <taxon>Aspergillaceae</taxon>
        <taxon>Penicillium</taxon>
    </lineage>
</organism>
<feature type="compositionally biased region" description="Polar residues" evidence="1">
    <location>
        <begin position="14"/>
        <end position="23"/>
    </location>
</feature>
<dbReference type="InterPro" id="IPR007727">
    <property type="entry name" value="Spo12"/>
</dbReference>
<reference evidence="2" key="2">
    <citation type="journal article" date="2023" name="IMA Fungus">
        <title>Comparative genomic study of the Penicillium genus elucidates a diverse pangenome and 15 lateral gene transfer events.</title>
        <authorList>
            <person name="Petersen C."/>
            <person name="Sorensen T."/>
            <person name="Nielsen M.R."/>
            <person name="Sondergaard T.E."/>
            <person name="Sorensen J.L."/>
            <person name="Fitzpatrick D.A."/>
            <person name="Frisvad J.C."/>
            <person name="Nielsen K.L."/>
        </authorList>
    </citation>
    <scope>NUCLEOTIDE SEQUENCE</scope>
    <source>
        <strain evidence="2">IBT 23319</strain>
    </source>
</reference>
<comment type="caution">
    <text evidence="2">The sequence shown here is derived from an EMBL/GenBank/DDBJ whole genome shotgun (WGS) entry which is preliminary data.</text>
</comment>